<dbReference type="Proteomes" id="UP000019184">
    <property type="component" value="Unassembled WGS sequence"/>
</dbReference>
<name>A0A7U7J2G7_9GAMM</name>
<dbReference type="AlphaFoldDB" id="A0A7U7J2G7"/>
<gene>
    <name evidence="1" type="ORF">BN874_2020003</name>
</gene>
<proteinExistence type="predicted"/>
<keyword evidence="2" id="KW-1185">Reference proteome</keyword>
<organism evidence="1 2">
    <name type="scientific">Candidatus Contendobacter odensis Run_B_J11</name>
    <dbReference type="NCBI Taxonomy" id="1400861"/>
    <lineage>
        <taxon>Bacteria</taxon>
        <taxon>Pseudomonadati</taxon>
        <taxon>Pseudomonadota</taxon>
        <taxon>Gammaproteobacteria</taxon>
        <taxon>Candidatus Competibacteraceae</taxon>
        <taxon>Candidatus Contendibacter</taxon>
    </lineage>
</organism>
<dbReference type="EMBL" id="CBTK010000116">
    <property type="protein sequence ID" value="CDH45060.1"/>
    <property type="molecule type" value="Genomic_DNA"/>
</dbReference>
<sequence>MKNSMVSLAKYSAMFLPATLVVSTPPAQLVSMAARIGPPATTSCEPRQARKGAAAAVASGAGVWLVRVATLLTHLG</sequence>
<protein>
    <submittedName>
        <fullName evidence="1">Uncharacterized protein</fullName>
    </submittedName>
</protein>
<evidence type="ECO:0000313" key="1">
    <source>
        <dbReference type="EMBL" id="CDH45060.1"/>
    </source>
</evidence>
<evidence type="ECO:0000313" key="2">
    <source>
        <dbReference type="Proteomes" id="UP000019184"/>
    </source>
</evidence>
<accession>A0A7U7J2G7</accession>
<reference evidence="1 2" key="1">
    <citation type="journal article" date="2014" name="ISME J.">
        <title>Candidatus Competibacter-lineage genomes retrieved from metagenomes reveal functional metabolic diversity.</title>
        <authorList>
            <person name="McIlroy S.J."/>
            <person name="Albertsen M."/>
            <person name="Andresen E.K."/>
            <person name="Saunders A.M."/>
            <person name="Kristiansen R."/>
            <person name="Stokholm-Bjerregaard M."/>
            <person name="Nielsen K.L."/>
            <person name="Nielsen P.H."/>
        </authorList>
    </citation>
    <scope>NUCLEOTIDE SEQUENCE [LARGE SCALE GENOMIC DNA]</scope>
    <source>
        <strain evidence="1 2">Run_B_J11</strain>
    </source>
</reference>
<comment type="caution">
    <text evidence="1">The sequence shown here is derived from an EMBL/GenBank/DDBJ whole genome shotgun (WGS) entry which is preliminary data.</text>
</comment>